<dbReference type="GeneID" id="28857313"/>
<keyword evidence="2" id="KW-1185">Reference proteome</keyword>
<name>A0A179FXA6_METCM</name>
<dbReference type="AlphaFoldDB" id="A0A179FXA6"/>
<protein>
    <submittedName>
        <fullName evidence="1">Uncharacterized protein</fullName>
    </submittedName>
</protein>
<comment type="caution">
    <text evidence="1">The sequence shown here is derived from an EMBL/GenBank/DDBJ whole genome shotgun (WGS) entry which is preliminary data.</text>
</comment>
<dbReference type="Proteomes" id="UP000078397">
    <property type="component" value="Unassembled WGS sequence"/>
</dbReference>
<evidence type="ECO:0000313" key="2">
    <source>
        <dbReference type="Proteomes" id="UP000078397"/>
    </source>
</evidence>
<dbReference type="KEGG" id="pchm:VFPPC_15566"/>
<evidence type="ECO:0000313" key="1">
    <source>
        <dbReference type="EMBL" id="OAQ70316.1"/>
    </source>
</evidence>
<dbReference type="EMBL" id="LSBJ02000002">
    <property type="protein sequence ID" value="OAQ70316.1"/>
    <property type="molecule type" value="Genomic_DNA"/>
</dbReference>
<sequence>MYLHRMNYMGQYLDQDFRLVTQPPIHPCSWRSETTVRFKNGAGQSLMAHQCRKLDETVFLLGCEGYLVSPRKMRLFLCEQTCGTRSPPCIRVAQYGARMETLKMAGECTEYRDRKPGSETE</sequence>
<dbReference type="RefSeq" id="XP_018146853.1">
    <property type="nucleotide sequence ID" value="XM_018293319.1"/>
</dbReference>
<accession>A0A179FXA6</accession>
<gene>
    <name evidence="1" type="ORF">VFPPC_15566</name>
</gene>
<organism evidence="1 2">
    <name type="scientific">Pochonia chlamydosporia 170</name>
    <dbReference type="NCBI Taxonomy" id="1380566"/>
    <lineage>
        <taxon>Eukaryota</taxon>
        <taxon>Fungi</taxon>
        <taxon>Dikarya</taxon>
        <taxon>Ascomycota</taxon>
        <taxon>Pezizomycotina</taxon>
        <taxon>Sordariomycetes</taxon>
        <taxon>Hypocreomycetidae</taxon>
        <taxon>Hypocreales</taxon>
        <taxon>Clavicipitaceae</taxon>
        <taxon>Pochonia</taxon>
    </lineage>
</organism>
<reference evidence="1 2" key="1">
    <citation type="journal article" date="2016" name="PLoS Pathog.">
        <title>Biosynthesis of antibiotic leucinostatins in bio-control fungus Purpureocillium lilacinum and their inhibition on phytophthora revealed by genome mining.</title>
        <authorList>
            <person name="Wang G."/>
            <person name="Liu Z."/>
            <person name="Lin R."/>
            <person name="Li E."/>
            <person name="Mao Z."/>
            <person name="Ling J."/>
            <person name="Yang Y."/>
            <person name="Yin W.B."/>
            <person name="Xie B."/>
        </authorList>
    </citation>
    <scope>NUCLEOTIDE SEQUENCE [LARGE SCALE GENOMIC DNA]</scope>
    <source>
        <strain evidence="1">170</strain>
    </source>
</reference>
<proteinExistence type="predicted"/>